<reference evidence="2" key="1">
    <citation type="journal article" date="2019" name="Int. J. Syst. Evol. Microbiol.">
        <title>The Global Catalogue of Microorganisms (GCM) 10K type strain sequencing project: providing services to taxonomists for standard genome sequencing and annotation.</title>
        <authorList>
            <consortium name="The Broad Institute Genomics Platform"/>
            <consortium name="The Broad Institute Genome Sequencing Center for Infectious Disease"/>
            <person name="Wu L."/>
            <person name="Ma J."/>
        </authorList>
    </citation>
    <scope>NUCLEOTIDE SEQUENCE [LARGE SCALE GENOMIC DNA]</scope>
    <source>
        <strain evidence="2">CGMCC 4.7466</strain>
    </source>
</reference>
<evidence type="ECO:0008006" key="3">
    <source>
        <dbReference type="Google" id="ProtNLM"/>
    </source>
</evidence>
<organism evidence="1 2">
    <name type="scientific">Negadavirga shengliensis</name>
    <dbReference type="NCBI Taxonomy" id="1389218"/>
    <lineage>
        <taxon>Bacteria</taxon>
        <taxon>Pseudomonadati</taxon>
        <taxon>Bacteroidota</taxon>
        <taxon>Cytophagia</taxon>
        <taxon>Cytophagales</taxon>
        <taxon>Cyclobacteriaceae</taxon>
        <taxon>Negadavirga</taxon>
    </lineage>
</organism>
<evidence type="ECO:0000313" key="1">
    <source>
        <dbReference type="EMBL" id="MFC4870101.1"/>
    </source>
</evidence>
<accession>A0ABV9SUU4</accession>
<dbReference type="EMBL" id="JBHSJJ010000001">
    <property type="protein sequence ID" value="MFC4870101.1"/>
    <property type="molecule type" value="Genomic_DNA"/>
</dbReference>
<evidence type="ECO:0000313" key="2">
    <source>
        <dbReference type="Proteomes" id="UP001595818"/>
    </source>
</evidence>
<gene>
    <name evidence="1" type="ORF">ACFPFU_00265</name>
</gene>
<proteinExistence type="predicted"/>
<dbReference type="Proteomes" id="UP001595818">
    <property type="component" value="Unassembled WGS sequence"/>
</dbReference>
<protein>
    <recommendedName>
        <fullName evidence="3">Secretion system C-terminal sorting domain-containing protein</fullName>
    </recommendedName>
</protein>
<keyword evidence="2" id="KW-1185">Reference proteome</keyword>
<name>A0ABV9SUU4_9BACT</name>
<comment type="caution">
    <text evidence="1">The sequence shown here is derived from an EMBL/GenBank/DDBJ whole genome shotgun (WGS) entry which is preliminary data.</text>
</comment>
<sequence>MTNGITVSDNFTLNIYGDPNGTDDLFNASRLTLGTNSKLYIDQYASLEIDGVTNFTGRGAWIKVDGHYKTGSISTTGNSSMTLEVDEDATVIVEGDIDMNGNSKLTFLGNGTDPEYNLEEGNSRSIVDIRGQIKTNGNTAEIVADNITVFICNGIDPNVRTDELNDGLFETYCLSALPVQWGDITVTYRGWCHCMEVNWTTFKEWDNSHFEVERSFQGVDAFEMVGRVEGRGWASEISSYQFVEERLPIKKGRVYYRIKQVDYNGSFRYSEVVSHSLPAMDDAPTPAWYIYPNPSYGQGIRLRLSGEGLYKNEEVFVRLLSPGHGSTLPIRLQPNEYNEWDIAALTRNLSQGFYILEIKSGTATTHLKLVRKH</sequence>